<dbReference type="GO" id="GO:0016787">
    <property type="term" value="F:hydrolase activity"/>
    <property type="evidence" value="ECO:0007669"/>
    <property type="project" value="UniProtKB-KW"/>
</dbReference>
<dbReference type="InterPro" id="IPR006311">
    <property type="entry name" value="TAT_signal"/>
</dbReference>
<name>A0A229SYS8_9PSEU</name>
<dbReference type="OrthoDB" id="8727830at2"/>
<dbReference type="PANTHER" id="PTHR37842">
    <property type="match status" value="1"/>
</dbReference>
<gene>
    <name evidence="3" type="ORF">CF165_27035</name>
</gene>
<evidence type="ECO:0000259" key="2">
    <source>
        <dbReference type="Pfam" id="PF17829"/>
    </source>
</evidence>
<protein>
    <recommendedName>
        <fullName evidence="2">Gylcosyl hydrolase 115 C-terminal domain-containing protein</fullName>
    </recommendedName>
</protein>
<evidence type="ECO:0000313" key="4">
    <source>
        <dbReference type="Proteomes" id="UP000215199"/>
    </source>
</evidence>
<dbReference type="Gene3D" id="3.30.379.10">
    <property type="entry name" value="Chitobiase/beta-hexosaminidase domain 2-like"/>
    <property type="match status" value="1"/>
</dbReference>
<dbReference type="InterPro" id="IPR041437">
    <property type="entry name" value="GH115_C"/>
</dbReference>
<dbReference type="GO" id="GO:0005975">
    <property type="term" value="P:carbohydrate metabolic process"/>
    <property type="evidence" value="ECO:0007669"/>
    <property type="project" value="UniProtKB-ARBA"/>
</dbReference>
<dbReference type="InterPro" id="IPR042301">
    <property type="entry name" value="GH115_sf"/>
</dbReference>
<dbReference type="Gene3D" id="2.60.120.1620">
    <property type="match status" value="1"/>
</dbReference>
<organism evidence="3 4">
    <name type="scientific">Amycolatopsis vastitatis</name>
    <dbReference type="NCBI Taxonomy" id="1905142"/>
    <lineage>
        <taxon>Bacteria</taxon>
        <taxon>Bacillati</taxon>
        <taxon>Actinomycetota</taxon>
        <taxon>Actinomycetes</taxon>
        <taxon>Pseudonocardiales</taxon>
        <taxon>Pseudonocardiaceae</taxon>
        <taxon>Amycolatopsis</taxon>
    </lineage>
</organism>
<evidence type="ECO:0000256" key="1">
    <source>
        <dbReference type="ARBA" id="ARBA00022801"/>
    </source>
</evidence>
<dbReference type="InterPro" id="IPR029018">
    <property type="entry name" value="Hex-like_dom2"/>
</dbReference>
<dbReference type="Pfam" id="PF17829">
    <property type="entry name" value="GH115_C"/>
    <property type="match status" value="1"/>
</dbReference>
<accession>A0A229SYS8</accession>
<dbReference type="AlphaFoldDB" id="A0A229SYS8"/>
<feature type="domain" description="Gylcosyl hydrolase 115 C-terminal" evidence="2">
    <location>
        <begin position="803"/>
        <end position="972"/>
    </location>
</feature>
<reference evidence="4" key="1">
    <citation type="submission" date="2017-07" db="EMBL/GenBank/DDBJ databases">
        <title>Comparative genome mining reveals phylogenetic distribution patterns of secondary metabolites in Amycolatopsis.</title>
        <authorList>
            <person name="Adamek M."/>
            <person name="Alanjary M."/>
            <person name="Sales-Ortells H."/>
            <person name="Goodfellow M."/>
            <person name="Bull A.T."/>
            <person name="Kalinowski J."/>
            <person name="Ziemert N."/>
        </authorList>
    </citation>
    <scope>NUCLEOTIDE SEQUENCE [LARGE SCALE GENOMIC DNA]</scope>
    <source>
        <strain evidence="4">H5</strain>
    </source>
</reference>
<dbReference type="Proteomes" id="UP000215199">
    <property type="component" value="Unassembled WGS sequence"/>
</dbReference>
<dbReference type="Gene3D" id="1.20.58.2150">
    <property type="match status" value="1"/>
</dbReference>
<dbReference type="Gene3D" id="3.20.20.520">
    <property type="entry name" value="Glycosyl hydrolase family 115"/>
    <property type="match status" value="1"/>
</dbReference>
<dbReference type="Pfam" id="PF15979">
    <property type="entry name" value="Glyco_hydro_115"/>
    <property type="match status" value="1"/>
</dbReference>
<sequence length="986" mass="107508">MIAKPPGQPDDDAFVPSRRSFLRGLAAVGALPLTPALLAAEPAAAAGDGFPLVAGGVAADVFVDAGDDVAVRRVAGDLQADIERVSGVLPILTNRTAGLSRAAVLIGTIGHSPVIDKLVASGRLDVSEVAGRWEASVTQVVEAPIAGVDRALVIAGSDRRGTVYGVYDLSERIGVSPWYWWADVPVPHRDTVTLPPATEKRREPAIRYRGIFLNDEDNLSQWAYRTAEPGKHIGPVTYTRVFELMLRLKANYLWPAMHPESDHFNKYPDNARLADEYGVVVGSSHPEALLRNNVHEWQPWAEAHRNPDGSLPEYDYTVNPQTILDYWRARAKANARYESVWTIGMRGIHDSGLVTKNAKTTAERVAVMNDIITQQRRILAEEVGPAAGGVPQIFIPYKEVLDLYNAGVQVPGDVTLIWPDDNHGNMRQLPTAAERQRSGGNGLYYHLSYWGAPKSYLWLDTTAPAKIWQELRRAYDNGVRHTWIVNVGDLKSQETGLSFAMALAWDIDRWRAEDGQPRLAEWAGRQFGAAYAREIAEIRQGYYELAAALRPEFIQSGVFSLVHHGDEADRRMAAYQNLISRAEAVGRQLPAAYQDAFFELLQYPLTGAYLMNLKFVCADRNALAVKQGRGAGVNVFADLAERAQADEEALTRRYNTAIAGGKWKEIINPYPANVPKAPRVPAVTRRTPTSAVGLGVAAEGNEAGVARPLTFSSYTRNRRFIDVFNTGFAPLTWQASPSHSWVQVSTTTGTTPDQARIWVSVDWAAAQSGVSSPQVRITGAGATVTVPLQVVNDGEQGRATAIGFVEAHGYVSIEAEHYDRLAPRSGATWQTIPGLGRSGAAVIGAPFDAARLDGDSRTVAPELQYNVRFATAGTFPLTVYRLPSLDERGTRRLAIGLDAGTPILLKGTGVTSATAAWSRNVVEGIEKLTTSITVDRPGEHVLKLWMVDPANAVDQIVIDTGGLPTSYLAPPESFHPAFNPNPGRRW</sequence>
<keyword evidence="4" id="KW-1185">Reference proteome</keyword>
<comment type="caution">
    <text evidence="3">The sequence shown here is derived from an EMBL/GenBank/DDBJ whole genome shotgun (WGS) entry which is preliminary data.</text>
</comment>
<dbReference type="EMBL" id="NMUL01000030">
    <property type="protein sequence ID" value="OXM64012.1"/>
    <property type="molecule type" value="Genomic_DNA"/>
</dbReference>
<dbReference type="PANTHER" id="PTHR37842:SF2">
    <property type="entry name" value="GYLCOSYL HYDROLASE 115 C-TERMINAL DOMAIN-CONTAINING PROTEIN"/>
    <property type="match status" value="1"/>
</dbReference>
<evidence type="ECO:0000313" key="3">
    <source>
        <dbReference type="EMBL" id="OXM64012.1"/>
    </source>
</evidence>
<keyword evidence="1" id="KW-0378">Hydrolase</keyword>
<dbReference type="InterPro" id="IPR031924">
    <property type="entry name" value="GH115"/>
</dbReference>
<proteinExistence type="predicted"/>
<dbReference type="PROSITE" id="PS51318">
    <property type="entry name" value="TAT"/>
    <property type="match status" value="1"/>
</dbReference>
<dbReference type="RefSeq" id="WP_093950381.1">
    <property type="nucleotide sequence ID" value="NZ_NMUL01000030.1"/>
</dbReference>